<comment type="caution">
    <text evidence="6">The sequence shown here is derived from an EMBL/GenBank/DDBJ whole genome shotgun (WGS) entry which is preliminary data.</text>
</comment>
<dbReference type="PANTHER" id="PTHR24567">
    <property type="entry name" value="CRP FAMILY TRANSCRIPTIONAL REGULATORY PROTEIN"/>
    <property type="match status" value="1"/>
</dbReference>
<evidence type="ECO:0000259" key="5">
    <source>
        <dbReference type="PROSITE" id="PS50042"/>
    </source>
</evidence>
<dbReference type="SUPFAM" id="SSF46785">
    <property type="entry name" value="Winged helix' DNA-binding domain"/>
    <property type="match status" value="1"/>
</dbReference>
<dbReference type="EMBL" id="LDYG01000057">
    <property type="protein sequence ID" value="KUP04047.1"/>
    <property type="molecule type" value="Genomic_DNA"/>
</dbReference>
<dbReference type="STRING" id="1150625.Q75_17120"/>
<dbReference type="InterPro" id="IPR012318">
    <property type="entry name" value="HTH_CRP"/>
</dbReference>
<keyword evidence="4" id="KW-0804">Transcription</keyword>
<dbReference type="Gene3D" id="2.60.120.10">
    <property type="entry name" value="Jelly Rolls"/>
    <property type="match status" value="1"/>
</dbReference>
<dbReference type="Pfam" id="PF13545">
    <property type="entry name" value="HTH_Crp_2"/>
    <property type="match status" value="1"/>
</dbReference>
<dbReference type="InterPro" id="IPR036388">
    <property type="entry name" value="WH-like_DNA-bd_sf"/>
</dbReference>
<dbReference type="GO" id="GO:0003677">
    <property type="term" value="F:DNA binding"/>
    <property type="evidence" value="ECO:0007669"/>
    <property type="project" value="UniProtKB-KW"/>
</dbReference>
<dbReference type="AlphaFoldDB" id="A0A147K436"/>
<dbReference type="InterPro" id="IPR036390">
    <property type="entry name" value="WH_DNA-bd_sf"/>
</dbReference>
<gene>
    <name evidence="6" type="ORF">Q75_17120</name>
</gene>
<name>A0A147K436_9BACI</name>
<dbReference type="Pfam" id="PF00027">
    <property type="entry name" value="cNMP_binding"/>
    <property type="match status" value="1"/>
</dbReference>
<dbReference type="SUPFAM" id="SSF51206">
    <property type="entry name" value="cAMP-binding domain-like"/>
    <property type="match status" value="1"/>
</dbReference>
<dbReference type="InterPro" id="IPR050397">
    <property type="entry name" value="Env_Response_Regulators"/>
</dbReference>
<dbReference type="InterPro" id="IPR014710">
    <property type="entry name" value="RmlC-like_jellyroll"/>
</dbReference>
<dbReference type="PATRIC" id="fig|1150625.3.peg.3597"/>
<dbReference type="SMART" id="SM00100">
    <property type="entry name" value="cNMP"/>
    <property type="match status" value="1"/>
</dbReference>
<keyword evidence="1" id="KW-0805">Transcription regulation</keyword>
<evidence type="ECO:0000256" key="2">
    <source>
        <dbReference type="ARBA" id="ARBA00023125"/>
    </source>
</evidence>
<evidence type="ECO:0000256" key="1">
    <source>
        <dbReference type="ARBA" id="ARBA00023015"/>
    </source>
</evidence>
<dbReference type="InterPro" id="IPR000595">
    <property type="entry name" value="cNMP-bd_dom"/>
</dbReference>
<evidence type="ECO:0000313" key="7">
    <source>
        <dbReference type="Proteomes" id="UP000074108"/>
    </source>
</evidence>
<evidence type="ECO:0000313" key="6">
    <source>
        <dbReference type="EMBL" id="KUP04047.1"/>
    </source>
</evidence>
<dbReference type="Proteomes" id="UP000074108">
    <property type="component" value="Unassembled WGS sequence"/>
</dbReference>
<dbReference type="Gene3D" id="1.10.10.10">
    <property type="entry name" value="Winged helix-like DNA-binding domain superfamily/Winged helix DNA-binding domain"/>
    <property type="match status" value="1"/>
</dbReference>
<dbReference type="InterPro" id="IPR018490">
    <property type="entry name" value="cNMP-bd_dom_sf"/>
</dbReference>
<feature type="domain" description="Cyclic nucleotide-binding" evidence="5">
    <location>
        <begin position="8"/>
        <end position="107"/>
    </location>
</feature>
<sequence length="229" mass="26535">MKKDAQVVQKWLKEYELDKLFPSPNYEEFSIHTVNKGEHLCSIGEDIHHLYFLVSGKLKVYTNLPNGRSLLIRFNQPLSIIGELELVTKEPAKHSVETVQESVLLAVQYDYIYKHHYQHPAFLHYLLHHLSYRLYTASNSSSLNLLTTVENRFASYLMSIYNPEEGSLVEEIKTANLTETAELLGTSYRHLNRVIKELCEKKMIQRKKGVVSILDPVRLETLADGNLYR</sequence>
<dbReference type="GO" id="GO:0003700">
    <property type="term" value="F:DNA-binding transcription factor activity"/>
    <property type="evidence" value="ECO:0007669"/>
    <property type="project" value="TreeGrafter"/>
</dbReference>
<dbReference type="CDD" id="cd00038">
    <property type="entry name" value="CAP_ED"/>
    <property type="match status" value="1"/>
</dbReference>
<evidence type="ECO:0000256" key="3">
    <source>
        <dbReference type="ARBA" id="ARBA00023159"/>
    </source>
</evidence>
<proteinExistence type="predicted"/>
<reference evidence="6 7" key="1">
    <citation type="journal article" date="2016" name="Front. Microbiol.">
        <title>Microevolution Analysis of Bacillus coahuilensis Unveils Differences in Phosphorus Acquisition Strategies and Their Regulation.</title>
        <authorList>
            <person name="Gomez-Lunar Z."/>
            <person name="Hernandez-Gonzalez I."/>
            <person name="Rodriguez-Torres M.D."/>
            <person name="Souza V."/>
            <person name="Olmedo-Alvarez G."/>
        </authorList>
    </citation>
    <scope>NUCLEOTIDE SEQUENCE [LARGE SCALE GENOMIC DNA]</scope>
    <source>
        <strain evidence="7">p1.1.43</strain>
    </source>
</reference>
<keyword evidence="7" id="KW-1185">Reference proteome</keyword>
<protein>
    <recommendedName>
        <fullName evidence="5">Cyclic nucleotide-binding domain-containing protein</fullName>
    </recommendedName>
</protein>
<dbReference type="PANTHER" id="PTHR24567:SF26">
    <property type="entry name" value="REGULATORY PROTEIN YEIL"/>
    <property type="match status" value="1"/>
</dbReference>
<dbReference type="GO" id="GO:0005829">
    <property type="term" value="C:cytosol"/>
    <property type="evidence" value="ECO:0007669"/>
    <property type="project" value="TreeGrafter"/>
</dbReference>
<accession>A0A147K436</accession>
<organism evidence="6 7">
    <name type="scientific">Bacillus coahuilensis p1.1.43</name>
    <dbReference type="NCBI Taxonomy" id="1150625"/>
    <lineage>
        <taxon>Bacteria</taxon>
        <taxon>Bacillati</taxon>
        <taxon>Bacillota</taxon>
        <taxon>Bacilli</taxon>
        <taxon>Bacillales</taxon>
        <taxon>Bacillaceae</taxon>
        <taxon>Bacillus</taxon>
    </lineage>
</organism>
<evidence type="ECO:0000256" key="4">
    <source>
        <dbReference type="ARBA" id="ARBA00023163"/>
    </source>
</evidence>
<keyword evidence="2" id="KW-0238">DNA-binding</keyword>
<keyword evidence="3" id="KW-0010">Activator</keyword>
<dbReference type="PROSITE" id="PS50042">
    <property type="entry name" value="CNMP_BINDING_3"/>
    <property type="match status" value="1"/>
</dbReference>